<accession>A0A6L2M857</accession>
<feature type="region of interest" description="Disordered" evidence="1">
    <location>
        <begin position="78"/>
        <end position="109"/>
    </location>
</feature>
<name>A0A6L2M857_TANCI</name>
<reference evidence="2" key="1">
    <citation type="journal article" date="2019" name="Sci. Rep.">
        <title>Draft genome of Tanacetum cinerariifolium, the natural source of mosquito coil.</title>
        <authorList>
            <person name="Yamashiro T."/>
            <person name="Shiraishi A."/>
            <person name="Satake H."/>
            <person name="Nakayama K."/>
        </authorList>
    </citation>
    <scope>NUCLEOTIDE SEQUENCE</scope>
</reference>
<proteinExistence type="predicted"/>
<comment type="caution">
    <text evidence="2">The sequence shown here is derived from an EMBL/GenBank/DDBJ whole genome shotgun (WGS) entry which is preliminary data.</text>
</comment>
<organism evidence="2">
    <name type="scientific">Tanacetum cinerariifolium</name>
    <name type="common">Dalmatian daisy</name>
    <name type="synonym">Chrysanthemum cinerariifolium</name>
    <dbReference type="NCBI Taxonomy" id="118510"/>
    <lineage>
        <taxon>Eukaryota</taxon>
        <taxon>Viridiplantae</taxon>
        <taxon>Streptophyta</taxon>
        <taxon>Embryophyta</taxon>
        <taxon>Tracheophyta</taxon>
        <taxon>Spermatophyta</taxon>
        <taxon>Magnoliopsida</taxon>
        <taxon>eudicotyledons</taxon>
        <taxon>Gunneridae</taxon>
        <taxon>Pentapetalae</taxon>
        <taxon>asterids</taxon>
        <taxon>campanulids</taxon>
        <taxon>Asterales</taxon>
        <taxon>Asteraceae</taxon>
        <taxon>Asteroideae</taxon>
        <taxon>Anthemideae</taxon>
        <taxon>Anthemidinae</taxon>
        <taxon>Tanacetum</taxon>
    </lineage>
</organism>
<sequence>MSTSNVHQQSLVDASSETRPLMLERGYDYAFLNEVQTPSTSYGNPLLAKNNLEQKYPIQPNIINNTVGDDQIDSNIIFDDPNDDVNNSNVEDDYNAQESYELEQLARNA</sequence>
<protein>
    <submittedName>
        <fullName evidence="2">Uncharacterized protein</fullName>
    </submittedName>
</protein>
<evidence type="ECO:0000313" key="2">
    <source>
        <dbReference type="EMBL" id="GEU69619.1"/>
    </source>
</evidence>
<dbReference type="AlphaFoldDB" id="A0A6L2M857"/>
<dbReference type="EMBL" id="BKCJ010005968">
    <property type="protein sequence ID" value="GEU69619.1"/>
    <property type="molecule type" value="Genomic_DNA"/>
</dbReference>
<evidence type="ECO:0000256" key="1">
    <source>
        <dbReference type="SAM" id="MobiDB-lite"/>
    </source>
</evidence>
<gene>
    <name evidence="2" type="ORF">Tci_041597</name>
</gene>